<sequence length="181" mass="21600">MNLDEIVQNQTKYTNTLLYYDILSYSSIKSNNFQDIQPQSQQTNSYSIIQIKSLKQSTHRPQKSKQKQMVKFINFQKLKITNNELNQQQLDDYQNIDGISKLNQKLENDKILLKLNFDELTAKMQQFNQKMKNCENQKTENIQTIFVDFKVINGILDYMIFNRKNKVKKTLINIKQKYQQN</sequence>
<feature type="coiled-coil region" evidence="1">
    <location>
        <begin position="103"/>
        <end position="137"/>
    </location>
</feature>
<evidence type="ECO:0000313" key="3">
    <source>
        <dbReference type="Proteomes" id="UP000692954"/>
    </source>
</evidence>
<dbReference type="EMBL" id="CAJJDN010000035">
    <property type="protein sequence ID" value="CAD8077031.1"/>
    <property type="molecule type" value="Genomic_DNA"/>
</dbReference>
<dbReference type="Proteomes" id="UP000692954">
    <property type="component" value="Unassembled WGS sequence"/>
</dbReference>
<protein>
    <submittedName>
        <fullName evidence="2">Uncharacterized protein</fullName>
    </submittedName>
</protein>
<proteinExistence type="predicted"/>
<reference evidence="2" key="1">
    <citation type="submission" date="2021-01" db="EMBL/GenBank/DDBJ databases">
        <authorList>
            <consortium name="Genoscope - CEA"/>
            <person name="William W."/>
        </authorList>
    </citation>
    <scope>NUCLEOTIDE SEQUENCE</scope>
</reference>
<accession>A0A8S1MF56</accession>
<evidence type="ECO:0000256" key="1">
    <source>
        <dbReference type="SAM" id="Coils"/>
    </source>
</evidence>
<gene>
    <name evidence="2" type="ORF">PSON_ATCC_30995.1.T0350292</name>
</gene>
<evidence type="ECO:0000313" key="2">
    <source>
        <dbReference type="EMBL" id="CAD8077031.1"/>
    </source>
</evidence>
<name>A0A8S1MF56_9CILI</name>
<keyword evidence="1" id="KW-0175">Coiled coil</keyword>
<organism evidence="2 3">
    <name type="scientific">Paramecium sonneborni</name>
    <dbReference type="NCBI Taxonomy" id="65129"/>
    <lineage>
        <taxon>Eukaryota</taxon>
        <taxon>Sar</taxon>
        <taxon>Alveolata</taxon>
        <taxon>Ciliophora</taxon>
        <taxon>Intramacronucleata</taxon>
        <taxon>Oligohymenophorea</taxon>
        <taxon>Peniculida</taxon>
        <taxon>Parameciidae</taxon>
        <taxon>Paramecium</taxon>
    </lineage>
</organism>
<dbReference type="AlphaFoldDB" id="A0A8S1MF56"/>
<comment type="caution">
    <text evidence="2">The sequence shown here is derived from an EMBL/GenBank/DDBJ whole genome shotgun (WGS) entry which is preliminary data.</text>
</comment>
<keyword evidence="3" id="KW-1185">Reference proteome</keyword>